<dbReference type="NCBIfam" id="TIGR03197">
    <property type="entry name" value="MnmC_Cterm"/>
    <property type="match status" value="1"/>
</dbReference>
<dbReference type="EC" id="2.1.1.61" evidence="10"/>
<dbReference type="HOGENOM" id="CLU_022427_1_0_4"/>
<keyword evidence="8 10" id="KW-0560">Oxidoreductase</keyword>
<protein>
    <recommendedName>
        <fullName evidence="10">tRNA 5-methylaminomethyl-2-thiouridine biosynthesis bifunctional protein MnmC</fullName>
        <shortName evidence="10">tRNA mnm(5)s(2)U biosynthesis bifunctional protein</shortName>
    </recommendedName>
    <domain>
        <recommendedName>
            <fullName evidence="10">tRNA (mnm(5)s(2)U34)-methyltransferase</fullName>
            <ecNumber evidence="10">2.1.1.61</ecNumber>
        </recommendedName>
    </domain>
    <domain>
        <recommendedName>
            <fullName evidence="10">FAD-dependent cmnm(5)s(2)U34 oxidoreductase</fullName>
            <ecNumber evidence="10">1.5.-.-</ecNumber>
        </recommendedName>
    </domain>
</protein>
<dbReference type="AlphaFoldDB" id="A0A0E1WCE0"/>
<evidence type="ECO:0000256" key="6">
    <source>
        <dbReference type="ARBA" id="ARBA00022694"/>
    </source>
</evidence>
<comment type="subcellular location">
    <subcellularLocation>
        <location evidence="10">Cytoplasm</location>
    </subcellularLocation>
</comment>
<dbReference type="InterPro" id="IPR047785">
    <property type="entry name" value="tRNA_MNMC2"/>
</dbReference>
<feature type="domain" description="FAD dependent oxidoreductase" evidence="11">
    <location>
        <begin position="313"/>
        <end position="678"/>
    </location>
</feature>
<dbReference type="InterPro" id="IPR008471">
    <property type="entry name" value="MnmC-like_methylTransf"/>
</dbReference>
<evidence type="ECO:0000256" key="1">
    <source>
        <dbReference type="ARBA" id="ARBA00022490"/>
    </source>
</evidence>
<reference evidence="13" key="1">
    <citation type="submission" date="2009-05" db="EMBL/GenBank/DDBJ databases">
        <authorList>
            <person name="Harkins D.M."/>
            <person name="DeShazer D."/>
            <person name="Woods D.E."/>
            <person name="Brinkac L.M."/>
            <person name="Brown K.A."/>
            <person name="Hung G.C."/>
            <person name="Tuanyok A."/>
            <person name="Zhang B."/>
            <person name="Nierman W.C."/>
        </authorList>
    </citation>
    <scope>NUCLEOTIDE SEQUENCE [LARGE SCALE GENOMIC DNA]</scope>
    <source>
        <strain evidence="13">1710a</strain>
    </source>
</reference>
<evidence type="ECO:0000313" key="13">
    <source>
        <dbReference type="EMBL" id="EET10026.1"/>
    </source>
</evidence>
<feature type="domain" description="MnmC-like methyltransferase" evidence="12">
    <location>
        <begin position="173"/>
        <end position="290"/>
    </location>
</feature>
<evidence type="ECO:0000259" key="11">
    <source>
        <dbReference type="Pfam" id="PF01266"/>
    </source>
</evidence>
<evidence type="ECO:0000256" key="5">
    <source>
        <dbReference type="ARBA" id="ARBA00022691"/>
    </source>
</evidence>
<proteinExistence type="inferred from homology"/>
<dbReference type="SUPFAM" id="SSF51905">
    <property type="entry name" value="FAD/NAD(P)-binding domain"/>
    <property type="match status" value="1"/>
</dbReference>
<dbReference type="InterPro" id="IPR017610">
    <property type="entry name" value="tRNA_S-uridine_synth_MnmC_C"/>
</dbReference>
<evidence type="ECO:0000256" key="9">
    <source>
        <dbReference type="ARBA" id="ARBA00023268"/>
    </source>
</evidence>
<evidence type="ECO:0000256" key="2">
    <source>
        <dbReference type="ARBA" id="ARBA00022603"/>
    </source>
</evidence>
<dbReference type="GO" id="GO:0002097">
    <property type="term" value="P:tRNA wobble base modification"/>
    <property type="evidence" value="ECO:0007669"/>
    <property type="project" value="UniProtKB-UniRule"/>
</dbReference>
<keyword evidence="2 10" id="KW-0489">Methyltransferase</keyword>
<feature type="region of interest" description="tRNA (mnm(5)s(2)U34)-methyltransferase" evidence="10">
    <location>
        <begin position="1"/>
        <end position="293"/>
    </location>
</feature>
<comment type="cofactor">
    <cofactor evidence="10">
        <name>FAD</name>
        <dbReference type="ChEBI" id="CHEBI:57692"/>
    </cofactor>
</comment>
<evidence type="ECO:0000256" key="4">
    <source>
        <dbReference type="ARBA" id="ARBA00022679"/>
    </source>
</evidence>
<dbReference type="GO" id="GO:0004808">
    <property type="term" value="F:tRNA (5-methylaminomethyl-2-thiouridylate)(34)-methyltransferase activity"/>
    <property type="evidence" value="ECO:0007669"/>
    <property type="project" value="UniProtKB-EC"/>
</dbReference>
<keyword evidence="1 10" id="KW-0963">Cytoplasm</keyword>
<keyword evidence="5 10" id="KW-0949">S-adenosyl-L-methionine</keyword>
<comment type="similarity">
    <text evidence="10">In the N-terminal section; belongs to the methyltransferase superfamily. tRNA (mnm(5)s(2)U34)-methyltransferase family.</text>
</comment>
<dbReference type="EC" id="1.5.-.-" evidence="10"/>
<evidence type="ECO:0000256" key="7">
    <source>
        <dbReference type="ARBA" id="ARBA00022827"/>
    </source>
</evidence>
<evidence type="ECO:0000256" key="10">
    <source>
        <dbReference type="HAMAP-Rule" id="MF_01102"/>
    </source>
</evidence>
<dbReference type="Proteomes" id="UP000001812">
    <property type="component" value="Chromosome I"/>
</dbReference>
<dbReference type="Gene3D" id="3.40.50.150">
    <property type="entry name" value="Vaccinia Virus protein VP39"/>
    <property type="match status" value="1"/>
</dbReference>
<dbReference type="NCBIfam" id="NF002483">
    <property type="entry name" value="PRK01747.1-4"/>
    <property type="match status" value="1"/>
</dbReference>
<name>A0A0E1WCE0_BURPE</name>
<keyword evidence="9 10" id="KW-0511">Multifunctional enzyme</keyword>
<dbReference type="GO" id="GO:0032259">
    <property type="term" value="P:methylation"/>
    <property type="evidence" value="ECO:0007669"/>
    <property type="project" value="UniProtKB-KW"/>
</dbReference>
<dbReference type="GO" id="GO:0005737">
    <property type="term" value="C:cytoplasm"/>
    <property type="evidence" value="ECO:0007669"/>
    <property type="project" value="UniProtKB-SubCell"/>
</dbReference>
<keyword evidence="7 10" id="KW-0274">FAD</keyword>
<sequence>MRSARLSGRANRLRRGLAEARARFRWILPTPGGTGLSRRFAAFSPPSFLFRMTDRIVPATLVFREDGTVVSPLYGDIYHSAAGALAQADHVFIRGNGLPERWRHERAFTIIETGFGTGCNFLATWAAWRADPSHCERLHFVSVEKHPFAREDLRRAAAHIVAYTTITTITPIAPLVDELANAWPALTPGVHRLEFDDGRVTLTLVFGDALDVLPNLALRAHAFYLDGFAPSKNADLWSPAIFKSLAKLADERATFATYTSSGAVKRALDEAGFAYRKVDGFAGKRAMLVGEFAPRWRVRRHEPPRAFSTDRRDAIVIGAGLAGCAVVERLAARGWHVTLIERRERIASEASGNPAGVFHPMIARDDNLAARLSRAGFLHALHRWRALERAGHAFSRSTHGLVQLATSDDEFERMRESIDALGVPAELASALSRDDARALLRTDVAHGGWLFAQGGSISPAALAAAQCAAAGDRLSRIVGVEIARLERGGDGRWRALDASGATIAQASVVVVANAADAARIAGLRHAPTQRVRGQLTLLPPGSAPAVPLPVIGDGYVVPLANGVTLTGATYEPDDTDATPREAGHRENLERLERLLPAFSANALDAGALAGRVGFRCVASDRLPLVGELGDEAAAAREAAALTGARLRDVPRATGLYGAFGYGSRGLVWATLGAELIAAQIDGEPWPLERELAEAIDPARFLVRALRHGRVA</sequence>
<dbReference type="HAMAP" id="MF_01102">
    <property type="entry name" value="MnmC"/>
    <property type="match status" value="1"/>
</dbReference>
<feature type="region of interest" description="FAD-dependent cmnm(5)s(2)U34 oxidoreductase" evidence="10">
    <location>
        <begin position="317"/>
        <end position="711"/>
    </location>
</feature>
<dbReference type="Pfam" id="PF05430">
    <property type="entry name" value="Methyltransf_30"/>
    <property type="match status" value="1"/>
</dbReference>
<dbReference type="InterPro" id="IPR023032">
    <property type="entry name" value="tRNA_MAMT_biosynth_bifunc_MnmC"/>
</dbReference>
<organism evidence="13">
    <name type="scientific">Burkholderia pseudomallei 1710a</name>
    <dbReference type="NCBI Taxonomy" id="320371"/>
    <lineage>
        <taxon>Bacteria</taxon>
        <taxon>Pseudomonadati</taxon>
        <taxon>Pseudomonadota</taxon>
        <taxon>Betaproteobacteria</taxon>
        <taxon>Burkholderiales</taxon>
        <taxon>Burkholderiaceae</taxon>
        <taxon>Burkholderia</taxon>
        <taxon>pseudomallei group</taxon>
    </lineage>
</organism>
<evidence type="ECO:0000256" key="8">
    <source>
        <dbReference type="ARBA" id="ARBA00023002"/>
    </source>
</evidence>
<comment type="catalytic activity">
    <reaction evidence="10">
        <text>5-aminomethyl-2-thiouridine(34) in tRNA + S-adenosyl-L-methionine = 5-methylaminomethyl-2-thiouridine(34) in tRNA + S-adenosyl-L-homocysteine + H(+)</text>
        <dbReference type="Rhea" id="RHEA:19569"/>
        <dbReference type="Rhea" id="RHEA-COMP:10195"/>
        <dbReference type="Rhea" id="RHEA-COMP:10197"/>
        <dbReference type="ChEBI" id="CHEBI:15378"/>
        <dbReference type="ChEBI" id="CHEBI:57856"/>
        <dbReference type="ChEBI" id="CHEBI:59789"/>
        <dbReference type="ChEBI" id="CHEBI:74454"/>
        <dbReference type="ChEBI" id="CHEBI:74455"/>
        <dbReference type="EC" id="2.1.1.61"/>
    </reaction>
</comment>
<dbReference type="Pfam" id="PF01266">
    <property type="entry name" value="DAO"/>
    <property type="match status" value="1"/>
</dbReference>
<keyword evidence="3 10" id="KW-0285">Flavoprotein</keyword>
<dbReference type="NCBIfam" id="NF033855">
    <property type="entry name" value="tRNA_MNMC2"/>
    <property type="match status" value="1"/>
</dbReference>
<gene>
    <name evidence="10 13" type="primary">mnmC</name>
    <name evidence="13" type="ORF">BURPS1710A_0261</name>
</gene>
<dbReference type="SUPFAM" id="SSF54373">
    <property type="entry name" value="FAD-linked reductases, C-terminal domain"/>
    <property type="match status" value="1"/>
</dbReference>
<dbReference type="InterPro" id="IPR029063">
    <property type="entry name" value="SAM-dependent_MTases_sf"/>
</dbReference>
<keyword evidence="6 10" id="KW-0819">tRNA processing</keyword>
<dbReference type="InterPro" id="IPR036188">
    <property type="entry name" value="FAD/NAD-bd_sf"/>
</dbReference>
<dbReference type="GO" id="GO:0016645">
    <property type="term" value="F:oxidoreductase activity, acting on the CH-NH group of donors"/>
    <property type="evidence" value="ECO:0007669"/>
    <property type="project" value="InterPro"/>
</dbReference>
<dbReference type="Gene3D" id="3.30.9.10">
    <property type="entry name" value="D-Amino Acid Oxidase, subunit A, domain 2"/>
    <property type="match status" value="1"/>
</dbReference>
<dbReference type="GO" id="GO:0050660">
    <property type="term" value="F:flavin adenine dinucleotide binding"/>
    <property type="evidence" value="ECO:0007669"/>
    <property type="project" value="UniProtKB-UniRule"/>
</dbReference>
<evidence type="ECO:0000259" key="12">
    <source>
        <dbReference type="Pfam" id="PF05430"/>
    </source>
</evidence>
<dbReference type="Gene3D" id="3.50.50.60">
    <property type="entry name" value="FAD/NAD(P)-binding domain"/>
    <property type="match status" value="1"/>
</dbReference>
<dbReference type="NCBIfam" id="NF002481">
    <property type="entry name" value="PRK01747.1-2"/>
    <property type="match status" value="1"/>
</dbReference>
<dbReference type="PANTHER" id="PTHR13847:SF283">
    <property type="entry name" value="TRNA 5-METHYLAMINOMETHYL-2-THIOURIDINE BIOSYNTHESIS BIFUNCTIONAL PROTEIN MNMC"/>
    <property type="match status" value="1"/>
</dbReference>
<dbReference type="InterPro" id="IPR006076">
    <property type="entry name" value="FAD-dep_OxRdtase"/>
</dbReference>
<comment type="function">
    <text evidence="10">Catalyzes the last two steps in the biosynthesis of 5-methylaminomethyl-2-thiouridine (mnm(5)s(2)U) at the wobble position (U34) in tRNA. Catalyzes the FAD-dependent demodification of cmnm(5)s(2)U34 to nm(5)s(2)U34, followed by the transfer of a methyl group from S-adenosyl-L-methionine to nm(5)s(2)U34, to form mnm(5)s(2)U34.</text>
</comment>
<dbReference type="PANTHER" id="PTHR13847">
    <property type="entry name" value="SARCOSINE DEHYDROGENASE-RELATED"/>
    <property type="match status" value="1"/>
</dbReference>
<comment type="similarity">
    <text evidence="10">In the C-terminal section; belongs to the DAO family.</text>
</comment>
<accession>A0A0E1WCE0</accession>
<evidence type="ECO:0000256" key="3">
    <source>
        <dbReference type="ARBA" id="ARBA00022630"/>
    </source>
</evidence>
<keyword evidence="4 10" id="KW-0808">Transferase</keyword>
<dbReference type="EMBL" id="CM000832">
    <property type="protein sequence ID" value="EET10026.1"/>
    <property type="molecule type" value="Genomic_DNA"/>
</dbReference>